<reference evidence="4" key="1">
    <citation type="journal article" date="2020" name="bioRxiv">
        <title>Comparative genomics of Chlamydomonas.</title>
        <authorList>
            <person name="Craig R.J."/>
            <person name="Hasan A.R."/>
            <person name="Ness R.W."/>
            <person name="Keightley P.D."/>
        </authorList>
    </citation>
    <scope>NUCLEOTIDE SEQUENCE</scope>
    <source>
        <strain evidence="4">CCAP 11/173</strain>
    </source>
</reference>
<gene>
    <name evidence="4" type="ORF">HYH02_014218</name>
</gene>
<evidence type="ECO:0000313" key="5">
    <source>
        <dbReference type="Proteomes" id="UP000613740"/>
    </source>
</evidence>
<dbReference type="AlphaFoldDB" id="A0A835SNK4"/>
<sequence length="245" mass="25169">MTVWAHRHWEFEVQAGSISGGTSRQCTTTCAAANPTVCPSTAVQQDDHCGSGSGGCENYMAVVLKAALEAAPATAPNAILAVMSSSSDTAANAFKFWITRLGAVGFTDIVQVQPDATDLFGLPGFSNAVLSAGPWHGHWTGPSGWLGLRPVVVRSNCPVPLPTATQAQNCQAAALWGKKVKLTAEICNNGVDDDGDSLVDGGPNGDPDCWVCGNGVIDPCEQCDDGNITGGDGCSSTCQTEGPQG</sequence>
<accession>A0A835SNK4</accession>
<evidence type="ECO:0008006" key="6">
    <source>
        <dbReference type="Google" id="ProtNLM"/>
    </source>
</evidence>
<dbReference type="NCBIfam" id="TIGR02232">
    <property type="entry name" value="myxo_disulf_rpt"/>
    <property type="match status" value="1"/>
</dbReference>
<evidence type="ECO:0000256" key="2">
    <source>
        <dbReference type="ARBA" id="ARBA00022737"/>
    </source>
</evidence>
<dbReference type="OrthoDB" id="547082at2759"/>
<evidence type="ECO:0000256" key="3">
    <source>
        <dbReference type="ARBA" id="ARBA00023157"/>
    </source>
</evidence>
<comment type="caution">
    <text evidence="4">The sequence shown here is derived from an EMBL/GenBank/DDBJ whole genome shotgun (WGS) entry which is preliminary data.</text>
</comment>
<name>A0A835SNK4_9CHLO</name>
<proteinExistence type="predicted"/>
<organism evidence="4 5">
    <name type="scientific">Chlamydomonas schloesseri</name>
    <dbReference type="NCBI Taxonomy" id="2026947"/>
    <lineage>
        <taxon>Eukaryota</taxon>
        <taxon>Viridiplantae</taxon>
        <taxon>Chlorophyta</taxon>
        <taxon>core chlorophytes</taxon>
        <taxon>Chlorophyceae</taxon>
        <taxon>CS clade</taxon>
        <taxon>Chlamydomonadales</taxon>
        <taxon>Chlamydomonadaceae</taxon>
        <taxon>Chlamydomonas</taxon>
    </lineage>
</organism>
<dbReference type="InterPro" id="IPR011936">
    <property type="entry name" value="Myxo_disulph_rpt"/>
</dbReference>
<keyword evidence="1" id="KW-0732">Signal</keyword>
<dbReference type="Proteomes" id="UP000613740">
    <property type="component" value="Unassembled WGS sequence"/>
</dbReference>
<protein>
    <recommendedName>
        <fullName evidence="6">DUF4215 domain-containing protein</fullName>
    </recommendedName>
</protein>
<keyword evidence="3" id="KW-1015">Disulfide bond</keyword>
<evidence type="ECO:0000256" key="1">
    <source>
        <dbReference type="ARBA" id="ARBA00022729"/>
    </source>
</evidence>
<evidence type="ECO:0000313" key="4">
    <source>
        <dbReference type="EMBL" id="KAG2428896.1"/>
    </source>
</evidence>
<dbReference type="EMBL" id="JAEHOD010000089">
    <property type="protein sequence ID" value="KAG2428896.1"/>
    <property type="molecule type" value="Genomic_DNA"/>
</dbReference>
<keyword evidence="2" id="KW-0677">Repeat</keyword>
<keyword evidence="5" id="KW-1185">Reference proteome</keyword>